<dbReference type="PROSITE" id="PS51273">
    <property type="entry name" value="GATASE_TYPE_1"/>
    <property type="match status" value="1"/>
</dbReference>
<dbReference type="SUPFAM" id="SSF56322">
    <property type="entry name" value="ADC synthase"/>
    <property type="match status" value="1"/>
</dbReference>
<evidence type="ECO:0000259" key="8">
    <source>
        <dbReference type="Pfam" id="PF04715"/>
    </source>
</evidence>
<comment type="caution">
    <text evidence="9">The sequence shown here is derived from an EMBL/GenBank/DDBJ whole genome shotgun (WGS) entry which is preliminary data.</text>
</comment>
<feature type="region of interest" description="Disordered" evidence="5">
    <location>
        <begin position="196"/>
        <end position="300"/>
    </location>
</feature>
<dbReference type="PANTHER" id="PTHR11236">
    <property type="entry name" value="AMINOBENZOATE/ANTHRANILATE SYNTHASE"/>
    <property type="match status" value="1"/>
</dbReference>
<dbReference type="Gene3D" id="3.60.120.10">
    <property type="entry name" value="Anthranilate synthase"/>
    <property type="match status" value="1"/>
</dbReference>
<dbReference type="InterPro" id="IPR006221">
    <property type="entry name" value="TrpG/PapA_dom"/>
</dbReference>
<organism evidence="9 10">
    <name type="scientific">Nocardiopsis mangrovi</name>
    <dbReference type="NCBI Taxonomy" id="1179818"/>
    <lineage>
        <taxon>Bacteria</taxon>
        <taxon>Bacillati</taxon>
        <taxon>Actinomycetota</taxon>
        <taxon>Actinomycetes</taxon>
        <taxon>Streptosporangiales</taxon>
        <taxon>Nocardiopsidaceae</taxon>
        <taxon>Nocardiopsis</taxon>
    </lineage>
</organism>
<dbReference type="NCBIfam" id="TIGR00566">
    <property type="entry name" value="trpG_papA"/>
    <property type="match status" value="1"/>
</dbReference>
<protein>
    <recommendedName>
        <fullName evidence="2">aminodeoxychorismate synthase</fullName>
        <ecNumber evidence="2">2.6.1.85</ecNumber>
    </recommendedName>
</protein>
<dbReference type="InterPro" id="IPR005801">
    <property type="entry name" value="ADC_synthase"/>
</dbReference>
<accession>A0ABV9E2E4</accession>
<evidence type="ECO:0000256" key="2">
    <source>
        <dbReference type="ARBA" id="ARBA00013139"/>
    </source>
</evidence>
<dbReference type="EMBL" id="JBHSFQ010000029">
    <property type="protein sequence ID" value="MFC4564888.1"/>
    <property type="molecule type" value="Genomic_DNA"/>
</dbReference>
<dbReference type="RefSeq" id="WP_378578414.1">
    <property type="nucleotide sequence ID" value="NZ_JBHSFQ010000029.1"/>
</dbReference>
<sequence length="764" mass="79734">MRVLLIDNHDSYTHNLAQLIAVVLGAEPEVAANDAPALERAAATGLTGFDAVVVSPGPGRPQHPRDLGAVPRVLADTALPVLGVCLGHQAIAHLAGAAVHAAPVPRHGHLSRVRHTGAGLFAGVPQGFTAVRYHSLAVPEPLPEALEATAWAEDGVLMGLAHRTLPRWGVQFHPESVASEHGARVIANFGDLARQARDGGAGAPEIGTGRRPGRASATGAEPGPRPVPRSGVGRNSRPPETEAQRSALRASETRAERHPRRASETPGCTPDPSGIGSDLRRRDPVVSETPGGAPRPDPGELRFATLPYAVDTEGAFVRLYGDRTHAFWLDSSRTGPTARFSFLGDAQGSRGEVLTYRAGEGSVAVSAQGRTGWREAGTVFDALRRRTAPRPGPAPAGLPFDFAGGYVGYFGYELKADLGAAGRHRSPLADAVWLRCDRFVAVDHAAGRTYAVAADGGADGDAWIAATVRALAALPAPPPAGEPGGADPAPLLERSREGYEADVKECLGRLIEGESYEVCLTTRLRLPAPEDDVAYYRRLRRAAPAPYAALLRLGETAVFSASPERFLRVGGDGTAESRPIKGTAPRHADPVADARLAAGLRADPKTRAENLMIVDLVRNDLGRVCEPGAVGVPGFMFTESHAAVHQLVSTVRGRLRAGVHAVDAVGACFPPGSMTGAPKERTMEIIDGLEVSARGVYSGALGYLSYGGAADLSVVIRTAVRSGDVLTVGAGGAVVLDSDPGEEYREMLLKAAVPLGGLPSPATG</sequence>
<dbReference type="Gene3D" id="3.40.50.880">
    <property type="match status" value="1"/>
</dbReference>
<evidence type="ECO:0000259" key="6">
    <source>
        <dbReference type="Pfam" id="PF00117"/>
    </source>
</evidence>
<feature type="domain" description="Glutamine amidotransferase" evidence="6">
    <location>
        <begin position="4"/>
        <end position="189"/>
    </location>
</feature>
<dbReference type="Pfam" id="PF04715">
    <property type="entry name" value="Anth_synt_I_N"/>
    <property type="match status" value="1"/>
</dbReference>
<feature type="domain" description="Anthranilate synthase component I N-terminal" evidence="8">
    <location>
        <begin position="312"/>
        <end position="450"/>
    </location>
</feature>
<dbReference type="InterPro" id="IPR019999">
    <property type="entry name" value="Anth_synth_I-like"/>
</dbReference>
<dbReference type="Pfam" id="PF00117">
    <property type="entry name" value="GATase"/>
    <property type="match status" value="1"/>
</dbReference>
<evidence type="ECO:0000313" key="9">
    <source>
        <dbReference type="EMBL" id="MFC4564888.1"/>
    </source>
</evidence>
<keyword evidence="10" id="KW-1185">Reference proteome</keyword>
<evidence type="ECO:0000259" key="7">
    <source>
        <dbReference type="Pfam" id="PF00425"/>
    </source>
</evidence>
<dbReference type="EC" id="2.6.1.85" evidence="2"/>
<dbReference type="InterPro" id="IPR006805">
    <property type="entry name" value="Anth_synth_I_N"/>
</dbReference>
<evidence type="ECO:0000313" key="10">
    <source>
        <dbReference type="Proteomes" id="UP001595923"/>
    </source>
</evidence>
<reference evidence="10" key="1">
    <citation type="journal article" date="2019" name="Int. J. Syst. Evol. Microbiol.">
        <title>The Global Catalogue of Microorganisms (GCM) 10K type strain sequencing project: providing services to taxonomists for standard genome sequencing and annotation.</title>
        <authorList>
            <consortium name="The Broad Institute Genomics Platform"/>
            <consortium name="The Broad Institute Genome Sequencing Center for Infectious Disease"/>
            <person name="Wu L."/>
            <person name="Ma J."/>
        </authorList>
    </citation>
    <scope>NUCLEOTIDE SEQUENCE [LARGE SCALE GENOMIC DNA]</scope>
    <source>
        <strain evidence="10">XZYJ18</strain>
    </source>
</reference>
<dbReference type="PRINTS" id="PR00097">
    <property type="entry name" value="ANTSNTHASEII"/>
</dbReference>
<evidence type="ECO:0000256" key="1">
    <source>
        <dbReference type="ARBA" id="ARBA00005970"/>
    </source>
</evidence>
<dbReference type="Proteomes" id="UP001595923">
    <property type="component" value="Unassembled WGS sequence"/>
</dbReference>
<proteinExistence type="inferred from homology"/>
<dbReference type="InterPro" id="IPR029062">
    <property type="entry name" value="Class_I_gatase-like"/>
</dbReference>
<evidence type="ECO:0000256" key="4">
    <source>
        <dbReference type="ARBA" id="ARBA00022962"/>
    </source>
</evidence>
<gene>
    <name evidence="9" type="ORF">ACFO4E_23770</name>
</gene>
<comment type="similarity">
    <text evidence="1">In the C-terminal section; belongs to the anthranilate synthase component I family.</text>
</comment>
<evidence type="ECO:0000256" key="3">
    <source>
        <dbReference type="ARBA" id="ARBA00022679"/>
    </source>
</evidence>
<dbReference type="PRINTS" id="PR00099">
    <property type="entry name" value="CPSGATASE"/>
</dbReference>
<dbReference type="CDD" id="cd01743">
    <property type="entry name" value="GATase1_Anthranilate_Synthase"/>
    <property type="match status" value="1"/>
</dbReference>
<dbReference type="InterPro" id="IPR017926">
    <property type="entry name" value="GATASE"/>
</dbReference>
<keyword evidence="3" id="KW-0808">Transferase</keyword>
<name>A0ABV9E2E4_9ACTN</name>
<dbReference type="SUPFAM" id="SSF52317">
    <property type="entry name" value="Class I glutamine amidotransferase-like"/>
    <property type="match status" value="1"/>
</dbReference>
<dbReference type="Pfam" id="PF00425">
    <property type="entry name" value="Chorismate_bind"/>
    <property type="match status" value="1"/>
</dbReference>
<dbReference type="PANTHER" id="PTHR11236:SF18">
    <property type="entry name" value="AMINODEOXYCHORISMATE SYNTHASE"/>
    <property type="match status" value="1"/>
</dbReference>
<dbReference type="InterPro" id="IPR015890">
    <property type="entry name" value="Chorismate_C"/>
</dbReference>
<dbReference type="PRINTS" id="PR00096">
    <property type="entry name" value="GATASE"/>
</dbReference>
<feature type="domain" description="Chorismate-utilising enzyme C-terminal" evidence="7">
    <location>
        <begin position="496"/>
        <end position="750"/>
    </location>
</feature>
<keyword evidence="4" id="KW-0315">Glutamine amidotransferase</keyword>
<evidence type="ECO:0000256" key="5">
    <source>
        <dbReference type="SAM" id="MobiDB-lite"/>
    </source>
</evidence>